<dbReference type="AlphaFoldDB" id="A0AAW2ELF9"/>
<comment type="caution">
    <text evidence="2">The sequence shown here is derived from an EMBL/GenBank/DDBJ whole genome shotgun (WGS) entry which is preliminary data.</text>
</comment>
<name>A0AAW2ELF9_9HYME</name>
<feature type="compositionally biased region" description="Basic and acidic residues" evidence="1">
    <location>
        <begin position="94"/>
        <end position="108"/>
    </location>
</feature>
<dbReference type="EMBL" id="JADYXP020000022">
    <property type="protein sequence ID" value="KAL0102492.1"/>
    <property type="molecule type" value="Genomic_DNA"/>
</dbReference>
<accession>A0AAW2ELF9</accession>
<gene>
    <name evidence="2" type="ORF">PUN28_018049</name>
</gene>
<keyword evidence="3" id="KW-1185">Reference proteome</keyword>
<evidence type="ECO:0000313" key="3">
    <source>
        <dbReference type="Proteomes" id="UP001430953"/>
    </source>
</evidence>
<evidence type="ECO:0000256" key="1">
    <source>
        <dbReference type="SAM" id="MobiDB-lite"/>
    </source>
</evidence>
<feature type="region of interest" description="Disordered" evidence="1">
    <location>
        <begin position="89"/>
        <end position="108"/>
    </location>
</feature>
<reference evidence="2 3" key="1">
    <citation type="submission" date="2023-03" db="EMBL/GenBank/DDBJ databases">
        <title>High recombination rates correlate with genetic variation in Cardiocondyla obscurior ants.</title>
        <authorList>
            <person name="Errbii M."/>
        </authorList>
    </citation>
    <scope>NUCLEOTIDE SEQUENCE [LARGE SCALE GENOMIC DNA]</scope>
    <source>
        <strain evidence="2">Alpha-2009</strain>
        <tissue evidence="2">Whole body</tissue>
    </source>
</reference>
<organism evidence="2 3">
    <name type="scientific">Cardiocondyla obscurior</name>
    <dbReference type="NCBI Taxonomy" id="286306"/>
    <lineage>
        <taxon>Eukaryota</taxon>
        <taxon>Metazoa</taxon>
        <taxon>Ecdysozoa</taxon>
        <taxon>Arthropoda</taxon>
        <taxon>Hexapoda</taxon>
        <taxon>Insecta</taxon>
        <taxon>Pterygota</taxon>
        <taxon>Neoptera</taxon>
        <taxon>Endopterygota</taxon>
        <taxon>Hymenoptera</taxon>
        <taxon>Apocrita</taxon>
        <taxon>Aculeata</taxon>
        <taxon>Formicoidea</taxon>
        <taxon>Formicidae</taxon>
        <taxon>Myrmicinae</taxon>
        <taxon>Cardiocondyla</taxon>
    </lineage>
</organism>
<sequence length="188" mass="22049">MWLLGRRIPETRSDAGTLRIYSHRRTRVRVCILGSIPSCMRVHAYSYCAEGWLVTSHLRGGAGPGGILHRRILSVSRLCIRLVLPRRKKHTKRKEREREREIESERKKKRERGKEEMCAFVVARKKKKKTRHTRAPFSRAYVKFAKFARARPSGAAVVMLSINARKRLYLQEYKFPLLPAKYLIHKVQ</sequence>
<dbReference type="Proteomes" id="UP001430953">
    <property type="component" value="Unassembled WGS sequence"/>
</dbReference>
<evidence type="ECO:0000313" key="2">
    <source>
        <dbReference type="EMBL" id="KAL0102492.1"/>
    </source>
</evidence>
<protein>
    <submittedName>
        <fullName evidence="2">Uncharacterized protein</fullName>
    </submittedName>
</protein>
<proteinExistence type="predicted"/>